<evidence type="ECO:0000256" key="6">
    <source>
        <dbReference type="ARBA" id="ARBA00023170"/>
    </source>
</evidence>
<dbReference type="PRINTS" id="PR00237">
    <property type="entry name" value="GPCRRHODOPSN"/>
</dbReference>
<evidence type="ECO:0000256" key="7">
    <source>
        <dbReference type="ARBA" id="ARBA00023224"/>
    </source>
</evidence>
<dbReference type="Pfam" id="PF00001">
    <property type="entry name" value="7tm_1"/>
    <property type="match status" value="2"/>
</dbReference>
<dbReference type="Gene3D" id="1.20.1070.10">
    <property type="entry name" value="Rhodopsin 7-helix transmembrane proteins"/>
    <property type="match status" value="1"/>
</dbReference>
<feature type="transmembrane region" description="Helical" evidence="8">
    <location>
        <begin position="67"/>
        <end position="86"/>
    </location>
</feature>
<name>A0ABY7G8F1_MYAAR</name>
<keyword evidence="7" id="KW-0807">Transducer</keyword>
<keyword evidence="2 8" id="KW-0812">Transmembrane</keyword>
<evidence type="ECO:0000256" key="4">
    <source>
        <dbReference type="ARBA" id="ARBA00023040"/>
    </source>
</evidence>
<dbReference type="PANTHER" id="PTHR24243">
    <property type="entry name" value="G-PROTEIN COUPLED RECEPTOR"/>
    <property type="match status" value="1"/>
</dbReference>
<keyword evidence="4" id="KW-0297">G-protein coupled receptor</keyword>
<comment type="subcellular location">
    <subcellularLocation>
        <location evidence="1">Membrane</location>
        <topology evidence="1">Multi-pass membrane protein</topology>
    </subcellularLocation>
</comment>
<dbReference type="CDD" id="cd00637">
    <property type="entry name" value="7tm_classA_rhodopsin-like"/>
    <property type="match status" value="1"/>
</dbReference>
<organism evidence="10 11">
    <name type="scientific">Mya arenaria</name>
    <name type="common">Soft-shell clam</name>
    <dbReference type="NCBI Taxonomy" id="6604"/>
    <lineage>
        <taxon>Eukaryota</taxon>
        <taxon>Metazoa</taxon>
        <taxon>Spiralia</taxon>
        <taxon>Lophotrochozoa</taxon>
        <taxon>Mollusca</taxon>
        <taxon>Bivalvia</taxon>
        <taxon>Autobranchia</taxon>
        <taxon>Heteroconchia</taxon>
        <taxon>Euheterodonta</taxon>
        <taxon>Imparidentia</taxon>
        <taxon>Neoheterodontei</taxon>
        <taxon>Myida</taxon>
        <taxon>Myoidea</taxon>
        <taxon>Myidae</taxon>
        <taxon>Mya</taxon>
    </lineage>
</organism>
<dbReference type="SUPFAM" id="SSF81321">
    <property type="entry name" value="Family A G protein-coupled receptor-like"/>
    <property type="match status" value="1"/>
</dbReference>
<protein>
    <submittedName>
        <fullName evidence="10">AA2BR-like protein</fullName>
    </submittedName>
</protein>
<feature type="domain" description="G-protein coupled receptors family 1 profile" evidence="9">
    <location>
        <begin position="7"/>
        <end position="301"/>
    </location>
</feature>
<feature type="transmembrane region" description="Helical" evidence="8">
    <location>
        <begin position="187"/>
        <end position="214"/>
    </location>
</feature>
<evidence type="ECO:0000256" key="3">
    <source>
        <dbReference type="ARBA" id="ARBA00022989"/>
    </source>
</evidence>
<dbReference type="EMBL" id="CP111028">
    <property type="protein sequence ID" value="WAR30390.1"/>
    <property type="molecule type" value="Genomic_DNA"/>
</dbReference>
<feature type="transmembrane region" description="Helical" evidence="8">
    <location>
        <begin position="283"/>
        <end position="304"/>
    </location>
</feature>
<dbReference type="InterPro" id="IPR017452">
    <property type="entry name" value="GPCR_Rhodpsn_7TM"/>
</dbReference>
<dbReference type="PANTHER" id="PTHR24243:SF224">
    <property type="entry name" value="G-PROTEIN COUPLED RECEPTOR 19-RELATED"/>
    <property type="match status" value="1"/>
</dbReference>
<reference evidence="10" key="1">
    <citation type="submission" date="2022-11" db="EMBL/GenBank/DDBJ databases">
        <title>Centuries of genome instability and evolution in soft-shell clam transmissible cancer (bioRxiv).</title>
        <authorList>
            <person name="Hart S.F.M."/>
            <person name="Yonemitsu M.A."/>
            <person name="Giersch R.M."/>
            <person name="Beal B.F."/>
            <person name="Arriagada G."/>
            <person name="Davis B.W."/>
            <person name="Ostrander E.A."/>
            <person name="Goff S.P."/>
            <person name="Metzger M.J."/>
        </authorList>
    </citation>
    <scope>NUCLEOTIDE SEQUENCE</scope>
    <source>
        <strain evidence="10">MELC-2E11</strain>
        <tissue evidence="10">Siphon/mantle</tissue>
    </source>
</reference>
<evidence type="ECO:0000313" key="11">
    <source>
        <dbReference type="Proteomes" id="UP001164746"/>
    </source>
</evidence>
<feature type="transmembrane region" description="Helical" evidence="8">
    <location>
        <begin position="26"/>
        <end position="47"/>
    </location>
</feature>
<proteinExistence type="predicted"/>
<dbReference type="Proteomes" id="UP001164746">
    <property type="component" value="Chromosome 17"/>
</dbReference>
<gene>
    <name evidence="10" type="ORF">MAR_032932</name>
</gene>
<feature type="transmembrane region" description="Helical" evidence="8">
    <location>
        <begin position="107"/>
        <end position="126"/>
    </location>
</feature>
<sequence>MCAFNRWNFGKLFVYSKKLKRGIARGLFMTLITGDILSCLIVVPFELHIMNHFFDFYDELSCKLLRLFSYSVNNMTSIVLLGIVFERYRVICTPWKSMLSPSTIRKMCYLIVIVSILYAFPMYFLYGMQTIPLYLESSRSSNFTMESYSYNLTLSYKTIGALSDGYTVFGRSCLTDDNLQESSFPLIIVHIYIVSIIVEFLILVFLYSNVIIVLSKRRKTSTCQQNDKCKRKSAKRVRYVTLTAFVLTLSYVLCYLPCLVCVCVRLWIPGYYRTLSEPGKMLFQLFLKFFLLDSAINPIIYCYCNRDFRQALMSCLKLDKCRKEHSVAETGNAEYNDNDTDV</sequence>
<dbReference type="InterPro" id="IPR000276">
    <property type="entry name" value="GPCR_Rhodpsn"/>
</dbReference>
<evidence type="ECO:0000256" key="5">
    <source>
        <dbReference type="ARBA" id="ARBA00023136"/>
    </source>
</evidence>
<evidence type="ECO:0000256" key="1">
    <source>
        <dbReference type="ARBA" id="ARBA00004141"/>
    </source>
</evidence>
<keyword evidence="6" id="KW-0675">Receptor</keyword>
<feature type="transmembrane region" description="Helical" evidence="8">
    <location>
        <begin position="239"/>
        <end position="268"/>
    </location>
</feature>
<keyword evidence="11" id="KW-1185">Reference proteome</keyword>
<keyword evidence="3 8" id="KW-1133">Transmembrane helix</keyword>
<evidence type="ECO:0000259" key="9">
    <source>
        <dbReference type="PROSITE" id="PS50262"/>
    </source>
</evidence>
<evidence type="ECO:0000313" key="10">
    <source>
        <dbReference type="EMBL" id="WAR30390.1"/>
    </source>
</evidence>
<evidence type="ECO:0000256" key="2">
    <source>
        <dbReference type="ARBA" id="ARBA00022692"/>
    </source>
</evidence>
<dbReference type="PROSITE" id="PS50262">
    <property type="entry name" value="G_PROTEIN_RECEP_F1_2"/>
    <property type="match status" value="1"/>
</dbReference>
<evidence type="ECO:0000256" key="8">
    <source>
        <dbReference type="SAM" id="Phobius"/>
    </source>
</evidence>
<keyword evidence="5 8" id="KW-0472">Membrane</keyword>
<accession>A0ABY7G8F1</accession>